<accession>A0A8S8ZHB0</accession>
<dbReference type="AlphaFoldDB" id="A0A8S8ZHB0"/>
<dbReference type="Proteomes" id="UP000433876">
    <property type="component" value="Unassembled WGS sequence"/>
</dbReference>
<comment type="caution">
    <text evidence="1">The sequence shown here is derived from an EMBL/GenBank/DDBJ whole genome shotgun (WGS) entry which is preliminary data.</text>
</comment>
<evidence type="ECO:0000313" key="2">
    <source>
        <dbReference type="Proteomes" id="UP000433876"/>
    </source>
</evidence>
<organism evidence="1 2">
    <name type="scientific">Sordaria macrospora</name>
    <dbReference type="NCBI Taxonomy" id="5147"/>
    <lineage>
        <taxon>Eukaryota</taxon>
        <taxon>Fungi</taxon>
        <taxon>Dikarya</taxon>
        <taxon>Ascomycota</taxon>
        <taxon>Pezizomycotina</taxon>
        <taxon>Sordariomycetes</taxon>
        <taxon>Sordariomycetidae</taxon>
        <taxon>Sordariales</taxon>
        <taxon>Sordariaceae</taxon>
        <taxon>Sordaria</taxon>
    </lineage>
</organism>
<name>A0A8S8ZHB0_SORMA</name>
<sequence>MDGSETELVTISFGKLLEYYMQYPPATISVEASRIDEGRLKPERAYQLQEQLKKTDDREWSKAFYLLQKRSPDDEETPQIQLQRIQAFFTEIRPGPSIFGYGIIYRDLIHYWGVEFKWDSEPEIKPLDMLTDVKKLFRASLSAEVLEVNFQLLYHEFLPPSPRAPSE</sequence>
<proteinExistence type="predicted"/>
<reference evidence="1 2" key="1">
    <citation type="submission" date="2017-07" db="EMBL/GenBank/DDBJ databases">
        <title>Genome sequence of the Sordaria macrospora wild type strain R19027.</title>
        <authorList>
            <person name="Nowrousian M."/>
            <person name="Teichert I."/>
            <person name="Kueck U."/>
        </authorList>
    </citation>
    <scope>NUCLEOTIDE SEQUENCE [LARGE SCALE GENOMIC DNA]</scope>
    <source>
        <strain evidence="1 2">R19027</strain>
        <tissue evidence="1">Mycelium</tissue>
    </source>
</reference>
<dbReference type="VEuPathDB" id="FungiDB:SMAC_08450"/>
<evidence type="ECO:0000313" key="1">
    <source>
        <dbReference type="EMBL" id="KAA8629513.1"/>
    </source>
</evidence>
<gene>
    <name evidence="1" type="ORF">SMACR_08450</name>
</gene>
<dbReference type="EMBL" id="NMPR01000133">
    <property type="protein sequence ID" value="KAA8629513.1"/>
    <property type="molecule type" value="Genomic_DNA"/>
</dbReference>
<protein>
    <submittedName>
        <fullName evidence="1">Uncharacterized protein</fullName>
    </submittedName>
</protein>